<protein>
    <submittedName>
        <fullName evidence="1">Uncharacterized protein</fullName>
    </submittedName>
</protein>
<organism evidence="1 2">
    <name type="scientific">Sinorhizobium meliloti CCNWSX0020</name>
    <dbReference type="NCBI Taxonomy" id="1107881"/>
    <lineage>
        <taxon>Bacteria</taxon>
        <taxon>Pseudomonadati</taxon>
        <taxon>Pseudomonadota</taxon>
        <taxon>Alphaproteobacteria</taxon>
        <taxon>Hyphomicrobiales</taxon>
        <taxon>Rhizobiaceae</taxon>
        <taxon>Sinorhizobium/Ensifer group</taxon>
        <taxon>Sinorhizobium</taxon>
    </lineage>
</organism>
<evidence type="ECO:0000313" key="1">
    <source>
        <dbReference type="EMBL" id="EHK73395.1"/>
    </source>
</evidence>
<dbReference type="EMBL" id="AGVV01000150">
    <property type="protein sequence ID" value="EHK73395.1"/>
    <property type="molecule type" value="Genomic_DNA"/>
</dbReference>
<name>H0GBB7_RHIML</name>
<dbReference type="Proteomes" id="UP000004038">
    <property type="component" value="Unassembled WGS sequence"/>
</dbReference>
<sequence>MCHLFRDLEVSNVEAVLPQLRMESRCTLFLELL</sequence>
<accession>H0GBB7</accession>
<proteinExistence type="predicted"/>
<dbReference type="AlphaFoldDB" id="H0GBB7"/>
<evidence type="ECO:0000313" key="2">
    <source>
        <dbReference type="Proteomes" id="UP000004038"/>
    </source>
</evidence>
<reference evidence="1 2" key="1">
    <citation type="journal article" date="2012" name="J. Bacteriol.">
        <title>Draft Genome Sequence of Sinorhizobium meliloti CCNWSX0020, a Nitrogen-Fixing Symbiont with Copper Tolerance Capability Isolated from Lead-Zinc Mine Tailings.</title>
        <authorList>
            <person name="Li Z."/>
            <person name="Ma Z."/>
            <person name="Hao X."/>
            <person name="Wei G."/>
        </authorList>
    </citation>
    <scope>NUCLEOTIDE SEQUENCE [LARGE SCALE GENOMIC DNA]</scope>
    <source>
        <strain evidence="1 2">CCNWSX0020</strain>
    </source>
</reference>
<gene>
    <name evidence="1" type="ORF">SM0020_34173</name>
</gene>